<keyword evidence="3" id="KW-0813">Transport</keyword>
<dbReference type="GO" id="GO:0016020">
    <property type="term" value="C:membrane"/>
    <property type="evidence" value="ECO:0007669"/>
    <property type="project" value="UniProtKB-SubCell"/>
</dbReference>
<feature type="transmembrane region" description="Helical" evidence="8">
    <location>
        <begin position="289"/>
        <end position="308"/>
    </location>
</feature>
<evidence type="ECO:0000256" key="6">
    <source>
        <dbReference type="ARBA" id="ARBA00022989"/>
    </source>
</evidence>
<evidence type="ECO:0000313" key="9">
    <source>
        <dbReference type="EMBL" id="QFF98920.1"/>
    </source>
</evidence>
<feature type="transmembrane region" description="Helical" evidence="8">
    <location>
        <begin position="38"/>
        <end position="57"/>
    </location>
</feature>
<dbReference type="Pfam" id="PF03845">
    <property type="entry name" value="Spore_permease"/>
    <property type="match status" value="1"/>
</dbReference>
<comment type="similarity">
    <text evidence="2">Belongs to the amino acid-polyamine-organocation (APC) superfamily. Spore germination protein (SGP) (TC 2.A.3.9) family.</text>
</comment>
<dbReference type="EMBL" id="CP031223">
    <property type="protein sequence ID" value="QFF98920.1"/>
    <property type="molecule type" value="Genomic_DNA"/>
</dbReference>
<feature type="transmembrane region" description="Helical" evidence="8">
    <location>
        <begin position="314"/>
        <end position="332"/>
    </location>
</feature>
<feature type="transmembrane region" description="Helical" evidence="8">
    <location>
        <begin position="77"/>
        <end position="98"/>
    </location>
</feature>
<reference evidence="9 10" key="1">
    <citation type="submission" date="2018-07" db="EMBL/GenBank/DDBJ databases">
        <title>Complete genome sequence of Psychrobacillus sp. PB01, isolated from iceberg, and comparative genome analysis of Psychrobacillus strains.</title>
        <authorList>
            <person name="Lee P.C."/>
        </authorList>
    </citation>
    <scope>NUCLEOTIDE SEQUENCE [LARGE SCALE GENOMIC DNA]</scope>
    <source>
        <strain evidence="9 10">PB01</strain>
    </source>
</reference>
<feature type="transmembrane region" description="Helical" evidence="8">
    <location>
        <begin position="173"/>
        <end position="190"/>
    </location>
</feature>
<feature type="transmembrane region" description="Helical" evidence="8">
    <location>
        <begin position="104"/>
        <end position="124"/>
    </location>
</feature>
<dbReference type="InterPro" id="IPR004761">
    <property type="entry name" value="Spore_GerAB"/>
</dbReference>
<sequence>MNKWTVSNKQLFLFLFIIQTGTIFITLQTRVIKAAEQNAWIVFTIVSFLHCVLLIIFNKYYKYFQLNKFEKWLFQIYWYVVVIIFLATIDFLLIVWVFPLTPHFIVIGLIVFISFYVNISKYAVPLNISVILIPFIILFLGALFLAVPDLIWTNLFPIGHIQKDQWIGGAKESLNAFIGLEAFLILRPFVQDKREIKTKQILSYQLALTLFFLITIMFTILFFPLEELKLIPVAITFLLKSQDVTFVERLDLFFTYIWMMWSIITVALFIFLGIHLYKTMHKRHFKFTVIIHLVIFICPLFLLSREILKTANDLLAYGHLFFGILLPLFILFKGWRKSLRE</sequence>
<comment type="subcellular location">
    <subcellularLocation>
        <location evidence="1">Membrane</location>
        <topology evidence="1">Multi-pass membrane protein</topology>
    </subcellularLocation>
</comment>
<dbReference type="KEGG" id="psyo:PB01_08805"/>
<feature type="transmembrane region" description="Helical" evidence="8">
    <location>
        <begin position="256"/>
        <end position="277"/>
    </location>
</feature>
<dbReference type="Proteomes" id="UP000325517">
    <property type="component" value="Chromosome"/>
</dbReference>
<dbReference type="PANTHER" id="PTHR34975">
    <property type="entry name" value="SPORE GERMINATION PROTEIN A2"/>
    <property type="match status" value="1"/>
</dbReference>
<keyword evidence="7 8" id="KW-0472">Membrane</keyword>
<protein>
    <submittedName>
        <fullName evidence="9">Spore gernimation protein</fullName>
    </submittedName>
</protein>
<organism evidence="9 10">
    <name type="scientific">Psychrobacillus glaciei</name>
    <dbReference type="NCBI Taxonomy" id="2283160"/>
    <lineage>
        <taxon>Bacteria</taxon>
        <taxon>Bacillati</taxon>
        <taxon>Bacillota</taxon>
        <taxon>Bacilli</taxon>
        <taxon>Bacillales</taxon>
        <taxon>Bacillaceae</taxon>
        <taxon>Psychrobacillus</taxon>
    </lineage>
</organism>
<accession>A0A5J6SLN9</accession>
<evidence type="ECO:0000256" key="5">
    <source>
        <dbReference type="ARBA" id="ARBA00022692"/>
    </source>
</evidence>
<keyword evidence="6 8" id="KW-1133">Transmembrane helix</keyword>
<name>A0A5J6SLN9_9BACI</name>
<evidence type="ECO:0000256" key="1">
    <source>
        <dbReference type="ARBA" id="ARBA00004141"/>
    </source>
</evidence>
<feature type="transmembrane region" description="Helical" evidence="8">
    <location>
        <begin position="12"/>
        <end position="32"/>
    </location>
</feature>
<gene>
    <name evidence="9" type="ORF">PB01_08805</name>
</gene>
<dbReference type="PANTHER" id="PTHR34975:SF2">
    <property type="entry name" value="SPORE GERMINATION PROTEIN A2"/>
    <property type="match status" value="1"/>
</dbReference>
<dbReference type="AlphaFoldDB" id="A0A5J6SLN9"/>
<evidence type="ECO:0000256" key="2">
    <source>
        <dbReference type="ARBA" id="ARBA00007998"/>
    </source>
</evidence>
<dbReference type="RefSeq" id="WP_151699852.1">
    <property type="nucleotide sequence ID" value="NZ_CP031223.1"/>
</dbReference>
<evidence type="ECO:0000256" key="4">
    <source>
        <dbReference type="ARBA" id="ARBA00022544"/>
    </source>
</evidence>
<keyword evidence="4" id="KW-0309">Germination</keyword>
<feature type="transmembrane region" description="Helical" evidence="8">
    <location>
        <begin position="202"/>
        <end position="223"/>
    </location>
</feature>
<proteinExistence type="inferred from homology"/>
<evidence type="ECO:0000256" key="3">
    <source>
        <dbReference type="ARBA" id="ARBA00022448"/>
    </source>
</evidence>
<evidence type="ECO:0000256" key="8">
    <source>
        <dbReference type="SAM" id="Phobius"/>
    </source>
</evidence>
<keyword evidence="5 8" id="KW-0812">Transmembrane</keyword>
<keyword evidence="10" id="KW-1185">Reference proteome</keyword>
<dbReference type="OrthoDB" id="2446105at2"/>
<dbReference type="GO" id="GO:0009847">
    <property type="term" value="P:spore germination"/>
    <property type="evidence" value="ECO:0007669"/>
    <property type="project" value="InterPro"/>
</dbReference>
<evidence type="ECO:0000313" key="10">
    <source>
        <dbReference type="Proteomes" id="UP000325517"/>
    </source>
</evidence>
<evidence type="ECO:0000256" key="7">
    <source>
        <dbReference type="ARBA" id="ARBA00023136"/>
    </source>
</evidence>
<feature type="transmembrane region" description="Helical" evidence="8">
    <location>
        <begin position="131"/>
        <end position="153"/>
    </location>
</feature>